<evidence type="ECO:0000256" key="2">
    <source>
        <dbReference type="ARBA" id="ARBA00023315"/>
    </source>
</evidence>
<evidence type="ECO:0000256" key="1">
    <source>
        <dbReference type="ARBA" id="ARBA00022679"/>
    </source>
</evidence>
<dbReference type="AlphaFoldDB" id="A0A7W3JB02"/>
<sequence>MHDHPTPDHPTHLTIRPATADDAAACAAIYAHYVLDTHVSFEADPPDAAEMARRIASCSERHAWLVAVEASTGAVVGFAYAAPYSPREAYRWSAETSVYLEQGRRRTGAGRALYEALFERLTERGYRRLVAGLALPNEASLGLHAALGFEVVGTFHQIGWKHGRWHDVARLQKDLAPGLGDAPPAGEPG</sequence>
<keyword evidence="1 4" id="KW-0808">Transferase</keyword>
<dbReference type="CDD" id="cd04301">
    <property type="entry name" value="NAT_SF"/>
    <property type="match status" value="1"/>
</dbReference>
<dbReference type="InterPro" id="IPR000182">
    <property type="entry name" value="GNAT_dom"/>
</dbReference>
<dbReference type="EC" id="2.3.1.183" evidence="4"/>
<comment type="caution">
    <text evidence="4">The sequence shown here is derived from an EMBL/GenBank/DDBJ whole genome shotgun (WGS) entry which is preliminary data.</text>
</comment>
<dbReference type="SUPFAM" id="SSF55729">
    <property type="entry name" value="Acyl-CoA N-acyltransferases (Nat)"/>
    <property type="match status" value="1"/>
</dbReference>
<name>A0A7W3JB02_9MICO</name>
<keyword evidence="5" id="KW-1185">Reference proteome</keyword>
<feature type="domain" description="N-acetyltransferase" evidence="3">
    <location>
        <begin position="13"/>
        <end position="176"/>
    </location>
</feature>
<dbReference type="Proteomes" id="UP000540568">
    <property type="component" value="Unassembled WGS sequence"/>
</dbReference>
<proteinExistence type="predicted"/>
<keyword evidence="2 4" id="KW-0012">Acyltransferase</keyword>
<accession>A0A7W3JB02</accession>
<reference evidence="4 5" key="1">
    <citation type="submission" date="2020-07" db="EMBL/GenBank/DDBJ databases">
        <title>Sequencing the genomes of 1000 actinobacteria strains.</title>
        <authorList>
            <person name="Klenk H.-P."/>
        </authorList>
    </citation>
    <scope>NUCLEOTIDE SEQUENCE [LARGE SCALE GENOMIC DNA]</scope>
    <source>
        <strain evidence="4 5">DSM 44121</strain>
    </source>
</reference>
<dbReference type="PROSITE" id="PS51186">
    <property type="entry name" value="GNAT"/>
    <property type="match status" value="1"/>
</dbReference>
<dbReference type="EMBL" id="JACGWV010000002">
    <property type="protein sequence ID" value="MBA8809573.1"/>
    <property type="molecule type" value="Genomic_DNA"/>
</dbReference>
<protein>
    <submittedName>
        <fullName evidence="4">Phosphinothricin acetyltransferase</fullName>
        <ecNumber evidence="4">2.3.1.183</ecNumber>
    </submittedName>
</protein>
<organism evidence="4 5">
    <name type="scientific">Promicromonospora sukumoe</name>
    <dbReference type="NCBI Taxonomy" id="88382"/>
    <lineage>
        <taxon>Bacteria</taxon>
        <taxon>Bacillati</taxon>
        <taxon>Actinomycetota</taxon>
        <taxon>Actinomycetes</taxon>
        <taxon>Micrococcales</taxon>
        <taxon>Promicromonosporaceae</taxon>
        <taxon>Promicromonospora</taxon>
    </lineage>
</organism>
<dbReference type="PANTHER" id="PTHR43072">
    <property type="entry name" value="N-ACETYLTRANSFERASE"/>
    <property type="match status" value="1"/>
</dbReference>
<evidence type="ECO:0000313" key="5">
    <source>
        <dbReference type="Proteomes" id="UP000540568"/>
    </source>
</evidence>
<evidence type="ECO:0000313" key="4">
    <source>
        <dbReference type="EMBL" id="MBA8809573.1"/>
    </source>
</evidence>
<dbReference type="RefSeq" id="WP_182618840.1">
    <property type="nucleotide sequence ID" value="NZ_BAAATF010000011.1"/>
</dbReference>
<dbReference type="GO" id="GO:0102971">
    <property type="term" value="F:phosphinothricin N-acetyltransferase activity"/>
    <property type="evidence" value="ECO:0007669"/>
    <property type="project" value="UniProtKB-EC"/>
</dbReference>
<evidence type="ECO:0000259" key="3">
    <source>
        <dbReference type="PROSITE" id="PS51186"/>
    </source>
</evidence>
<dbReference type="Gene3D" id="3.40.630.30">
    <property type="match status" value="1"/>
</dbReference>
<gene>
    <name evidence="4" type="ORF">FHX71_003549</name>
</gene>
<dbReference type="Pfam" id="PF13420">
    <property type="entry name" value="Acetyltransf_4"/>
    <property type="match status" value="1"/>
</dbReference>
<dbReference type="PANTHER" id="PTHR43072:SF23">
    <property type="entry name" value="UPF0039 PROTEIN C11D3.02C"/>
    <property type="match status" value="1"/>
</dbReference>
<dbReference type="InterPro" id="IPR016181">
    <property type="entry name" value="Acyl_CoA_acyltransferase"/>
</dbReference>